<keyword evidence="3 6" id="KW-0812">Transmembrane</keyword>
<evidence type="ECO:0000313" key="8">
    <source>
        <dbReference type="Proteomes" id="UP001595841"/>
    </source>
</evidence>
<evidence type="ECO:0000313" key="7">
    <source>
        <dbReference type="EMBL" id="MFC4221237.1"/>
    </source>
</evidence>
<comment type="caution">
    <text evidence="7">The sequence shown here is derived from an EMBL/GenBank/DDBJ whole genome shotgun (WGS) entry which is preliminary data.</text>
</comment>
<sequence>MESSFEFWDYLVFVLYALVILTVGLWVSRTKKGEKKSTEDYFLASKSLPWWAIGASLIAA</sequence>
<gene>
    <name evidence="7" type="ORF">ACFOWS_13885</name>
</gene>
<dbReference type="InterPro" id="IPR001734">
    <property type="entry name" value="Na/solute_symporter"/>
</dbReference>
<name>A0ABV8PMM6_9FLAO</name>
<keyword evidence="5 6" id="KW-0472">Membrane</keyword>
<dbReference type="Gene3D" id="1.20.1730.10">
    <property type="entry name" value="Sodium/glucose cotransporter"/>
    <property type="match status" value="1"/>
</dbReference>
<dbReference type="EMBL" id="JBHSCL010000008">
    <property type="protein sequence ID" value="MFC4221237.1"/>
    <property type="molecule type" value="Genomic_DNA"/>
</dbReference>
<keyword evidence="8" id="KW-1185">Reference proteome</keyword>
<keyword evidence="4 6" id="KW-1133">Transmembrane helix</keyword>
<evidence type="ECO:0000256" key="2">
    <source>
        <dbReference type="ARBA" id="ARBA00006434"/>
    </source>
</evidence>
<accession>A0ABV8PMM6</accession>
<proteinExistence type="inferred from homology"/>
<evidence type="ECO:0000256" key="6">
    <source>
        <dbReference type="SAM" id="Phobius"/>
    </source>
</evidence>
<dbReference type="PANTHER" id="PTHR11819">
    <property type="entry name" value="SOLUTE CARRIER FAMILY 5"/>
    <property type="match status" value="1"/>
</dbReference>
<comment type="subcellular location">
    <subcellularLocation>
        <location evidence="1">Membrane</location>
        <topology evidence="1">Multi-pass membrane protein</topology>
    </subcellularLocation>
</comment>
<dbReference type="Proteomes" id="UP001595841">
    <property type="component" value="Unassembled WGS sequence"/>
</dbReference>
<protein>
    <submittedName>
        <fullName evidence="7">Sodium/glucose cotransporter</fullName>
    </submittedName>
</protein>
<organism evidence="7 8">
    <name type="scientific">Flagellimonas marina</name>
    <dbReference type="NCBI Taxonomy" id="1775168"/>
    <lineage>
        <taxon>Bacteria</taxon>
        <taxon>Pseudomonadati</taxon>
        <taxon>Bacteroidota</taxon>
        <taxon>Flavobacteriia</taxon>
        <taxon>Flavobacteriales</taxon>
        <taxon>Flavobacteriaceae</taxon>
        <taxon>Flagellimonas</taxon>
    </lineage>
</organism>
<evidence type="ECO:0000256" key="4">
    <source>
        <dbReference type="ARBA" id="ARBA00022989"/>
    </source>
</evidence>
<evidence type="ECO:0000256" key="1">
    <source>
        <dbReference type="ARBA" id="ARBA00004141"/>
    </source>
</evidence>
<dbReference type="InterPro" id="IPR038377">
    <property type="entry name" value="Na/Glc_symporter_sf"/>
</dbReference>
<comment type="similarity">
    <text evidence="2">Belongs to the sodium:solute symporter (SSF) (TC 2.A.21) family.</text>
</comment>
<reference evidence="8" key="1">
    <citation type="journal article" date="2019" name="Int. J. Syst. Evol. Microbiol.">
        <title>The Global Catalogue of Microorganisms (GCM) 10K type strain sequencing project: providing services to taxonomists for standard genome sequencing and annotation.</title>
        <authorList>
            <consortium name="The Broad Institute Genomics Platform"/>
            <consortium name="The Broad Institute Genome Sequencing Center for Infectious Disease"/>
            <person name="Wu L."/>
            <person name="Ma J."/>
        </authorList>
    </citation>
    <scope>NUCLEOTIDE SEQUENCE [LARGE SCALE GENOMIC DNA]</scope>
    <source>
        <strain evidence="8">CGMCC 1.15774</strain>
    </source>
</reference>
<dbReference type="PANTHER" id="PTHR11819:SF195">
    <property type="entry name" value="SODIUM_GLUCOSE COTRANSPORTER 4"/>
    <property type="match status" value="1"/>
</dbReference>
<evidence type="ECO:0000256" key="5">
    <source>
        <dbReference type="ARBA" id="ARBA00023136"/>
    </source>
</evidence>
<evidence type="ECO:0000256" key="3">
    <source>
        <dbReference type="ARBA" id="ARBA00022692"/>
    </source>
</evidence>
<dbReference type="PROSITE" id="PS50283">
    <property type="entry name" value="NA_SOLUT_SYMP_3"/>
    <property type="match status" value="1"/>
</dbReference>
<feature type="non-terminal residue" evidence="7">
    <location>
        <position position="60"/>
    </location>
</feature>
<feature type="transmembrane region" description="Helical" evidence="6">
    <location>
        <begin position="7"/>
        <end position="27"/>
    </location>
</feature>